<organism evidence="2 3">
    <name type="scientific">Neisseria weixii</name>
    <dbReference type="NCBI Taxonomy" id="1853276"/>
    <lineage>
        <taxon>Bacteria</taxon>
        <taxon>Pseudomonadati</taxon>
        <taxon>Pseudomonadota</taxon>
        <taxon>Betaproteobacteria</taxon>
        <taxon>Neisseriales</taxon>
        <taxon>Neisseriaceae</taxon>
        <taxon>Neisseria</taxon>
    </lineage>
</organism>
<accession>A0A3N4N7H2</accession>
<sequence>ESRLKTVADKNGTGSSIGYGSDSNSQSSVTKSGINTRNIIITDEKEQIRLTGKTVEQTKAEIQTKLSTEALQENPNLSGSLKNIFDKDQVQKELDVQVQITKEFGTVAPNLVATASDKLGKVSEYEIVAFIKADAEKTLAQTSDEIERAKLIQTIQQADEYLAANKTAYEIWKEGGIGRAALQAGVGGLMTGNASGALAGGTTSLAAPYLNTAAEKLGSAGGTLLNTVGGAAIGYAVGGNVGAATAGANVDWHNRQLHDSEIRKIKNIAAQFAKEQNITEQQATDRLMTEAMRLVDKAYADKYAQDDTAAEAFLRKNTDNFIADGKHFTEFANMGYYNDPSKFAEQHGYSTERRRLYQQPVYTSSQKSAEVNAQVRSVMLKGTGKGIANTPSTLLNAPINWTNEFTHGKFGTIPNVPYPYDYSNEVEAAVGMQTSNVMVQLTGTVIGLKGAGSVSKLPPQTGKVKGSSTASKSRVMNTVDGEMVGGNRPVKLPSNVNLQILEYALHQAIPTKGHPSQLMHTLNDGTRLIFRKDFGSQAHPIGNIFQGKGAINHYNIEVQIPRANGSVRTIENLHIVPNSSGGFTWWGKDGVTKK</sequence>
<reference evidence="2 3" key="1">
    <citation type="submission" date="2018-11" db="EMBL/GenBank/DDBJ databases">
        <title>Neisseria weixii sp. nov. isolated from the rectal contents of plateau pika (Ochotona cruzoniae).</title>
        <authorList>
            <person name="Zhang G."/>
        </authorList>
    </citation>
    <scope>NUCLEOTIDE SEQUENCE [LARGE SCALE GENOMIC DNA]</scope>
    <source>
        <strain evidence="2 3">10009</strain>
    </source>
</reference>
<dbReference type="OrthoDB" id="6636741at2"/>
<dbReference type="EMBL" id="RPFL01000071">
    <property type="protein sequence ID" value="RPD83183.1"/>
    <property type="molecule type" value="Genomic_DNA"/>
</dbReference>
<comment type="caution">
    <text evidence="2">The sequence shown here is derived from an EMBL/GenBank/DDBJ whole genome shotgun (WGS) entry which is preliminary data.</text>
</comment>
<proteinExistence type="predicted"/>
<name>A0A3N4N7H2_9NEIS</name>
<feature type="non-terminal residue" evidence="2">
    <location>
        <position position="1"/>
    </location>
</feature>
<dbReference type="Proteomes" id="UP000272412">
    <property type="component" value="Unassembled WGS sequence"/>
</dbReference>
<keyword evidence="3" id="KW-1185">Reference proteome</keyword>
<gene>
    <name evidence="2" type="ORF">EGK74_13235</name>
</gene>
<evidence type="ECO:0000313" key="2">
    <source>
        <dbReference type="EMBL" id="RPD83183.1"/>
    </source>
</evidence>
<evidence type="ECO:0000313" key="3">
    <source>
        <dbReference type="Proteomes" id="UP000272412"/>
    </source>
</evidence>
<feature type="region of interest" description="Disordered" evidence="1">
    <location>
        <begin position="1"/>
        <end position="30"/>
    </location>
</feature>
<evidence type="ECO:0000256" key="1">
    <source>
        <dbReference type="SAM" id="MobiDB-lite"/>
    </source>
</evidence>
<protein>
    <submittedName>
        <fullName evidence="2">Uncharacterized protein</fullName>
    </submittedName>
</protein>
<dbReference type="AlphaFoldDB" id="A0A3N4N7H2"/>
<feature type="compositionally biased region" description="Polar residues" evidence="1">
    <location>
        <begin position="12"/>
        <end position="30"/>
    </location>
</feature>